<dbReference type="RefSeq" id="WP_326018131.1">
    <property type="nucleotide sequence ID" value="NZ_JAOZYC010000122.1"/>
</dbReference>
<accession>A0ABU6F6Z3</accession>
<sequence>MFGVYAPPVPWGSVLARPHVRRSPPLARVVTEALTPAGLGHLHDSYTLRGMPPQARTRATGRRLLLEVESLLAVPQAP</sequence>
<dbReference type="EMBL" id="JAOZYC010000122">
    <property type="protein sequence ID" value="MEB8339764.1"/>
    <property type="molecule type" value="Genomic_DNA"/>
</dbReference>
<gene>
    <name evidence="1" type="ORF">OKJ99_19940</name>
</gene>
<comment type="caution">
    <text evidence="1">The sequence shown here is derived from an EMBL/GenBank/DDBJ whole genome shotgun (WGS) entry which is preliminary data.</text>
</comment>
<protein>
    <submittedName>
        <fullName evidence="1">Uncharacterized protein</fullName>
    </submittedName>
</protein>
<name>A0ABU6F6Z3_9ACTN</name>
<reference evidence="1 2" key="1">
    <citation type="submission" date="2022-10" db="EMBL/GenBank/DDBJ databases">
        <authorList>
            <person name="Xie J."/>
            <person name="Shen N."/>
        </authorList>
    </citation>
    <scope>NUCLEOTIDE SEQUENCE [LARGE SCALE GENOMIC DNA]</scope>
    <source>
        <strain evidence="1 2">YIM65594</strain>
    </source>
</reference>
<organism evidence="1 2">
    <name type="scientific">Streptomyces endophyticus</name>
    <dbReference type="NCBI Taxonomy" id="714166"/>
    <lineage>
        <taxon>Bacteria</taxon>
        <taxon>Bacillati</taxon>
        <taxon>Actinomycetota</taxon>
        <taxon>Actinomycetes</taxon>
        <taxon>Kitasatosporales</taxon>
        <taxon>Streptomycetaceae</taxon>
        <taxon>Streptomyces</taxon>
    </lineage>
</organism>
<evidence type="ECO:0000313" key="2">
    <source>
        <dbReference type="Proteomes" id="UP001354931"/>
    </source>
</evidence>
<dbReference type="Proteomes" id="UP001354931">
    <property type="component" value="Unassembled WGS sequence"/>
</dbReference>
<keyword evidence="2" id="KW-1185">Reference proteome</keyword>
<proteinExistence type="predicted"/>
<evidence type="ECO:0000313" key="1">
    <source>
        <dbReference type="EMBL" id="MEB8339764.1"/>
    </source>
</evidence>